<dbReference type="OrthoDB" id="3795705at2759"/>
<evidence type="ECO:0000256" key="1">
    <source>
        <dbReference type="SAM" id="MobiDB-lite"/>
    </source>
</evidence>
<dbReference type="AlphaFoldDB" id="A0A6A5TQD7"/>
<organism evidence="2 3">
    <name type="scientific">Byssothecium circinans</name>
    <dbReference type="NCBI Taxonomy" id="147558"/>
    <lineage>
        <taxon>Eukaryota</taxon>
        <taxon>Fungi</taxon>
        <taxon>Dikarya</taxon>
        <taxon>Ascomycota</taxon>
        <taxon>Pezizomycotina</taxon>
        <taxon>Dothideomycetes</taxon>
        <taxon>Pleosporomycetidae</taxon>
        <taxon>Pleosporales</taxon>
        <taxon>Massarineae</taxon>
        <taxon>Massarinaceae</taxon>
        <taxon>Byssothecium</taxon>
    </lineage>
</organism>
<dbReference type="GO" id="GO:0008237">
    <property type="term" value="F:metallopeptidase activity"/>
    <property type="evidence" value="ECO:0007669"/>
    <property type="project" value="InterPro"/>
</dbReference>
<feature type="region of interest" description="Disordered" evidence="1">
    <location>
        <begin position="256"/>
        <end position="276"/>
    </location>
</feature>
<dbReference type="Gene3D" id="3.40.390.10">
    <property type="entry name" value="Collagenase (Catalytic Domain)"/>
    <property type="match status" value="1"/>
</dbReference>
<evidence type="ECO:0000313" key="3">
    <source>
        <dbReference type="Proteomes" id="UP000800035"/>
    </source>
</evidence>
<gene>
    <name evidence="2" type="ORF">CC80DRAFT_595310</name>
</gene>
<evidence type="ECO:0000313" key="2">
    <source>
        <dbReference type="EMBL" id="KAF1954180.1"/>
    </source>
</evidence>
<dbReference type="EMBL" id="ML977000">
    <property type="protein sequence ID" value="KAF1954180.1"/>
    <property type="molecule type" value="Genomic_DNA"/>
</dbReference>
<sequence length="316" mass="35412">MNEVRKMGTEGSGRLNDDANENMAYSFKTIFKLEKSDETAKQKVLTAFNTIAAMTKTDGWEASDVRFYCDDDNMEGENARWKRAPGNANKRKPFERQVWADKPNQMSRRIGSKGCQDENEDGEKFTLAQTYQIRVDPDPLKDTHNPERETITLCDDGLNFDGGIEKLLSDFKEDDKKVVLLPFLNFDALLSVTVFHELCHLTKVINAPGTKPGGAAELYGWEQVLASTAAEAIDSADAFAWLGMLALTETRNMRLARPDSQDETEKKRAKQDGGGLVWIDPSKAPQRKAKRAPGMSGAYFNQLTNLRIGGKRMVKF</sequence>
<protein>
    <recommendedName>
        <fullName evidence="4">Lysine-specific metallo-endopeptidase domain-containing protein</fullName>
    </recommendedName>
</protein>
<name>A0A6A5TQD7_9PLEO</name>
<accession>A0A6A5TQD7</accession>
<dbReference type="InterPro" id="IPR024079">
    <property type="entry name" value="MetalloPept_cat_dom_sf"/>
</dbReference>
<evidence type="ECO:0008006" key="4">
    <source>
        <dbReference type="Google" id="ProtNLM"/>
    </source>
</evidence>
<feature type="compositionally biased region" description="Basic and acidic residues" evidence="1">
    <location>
        <begin position="256"/>
        <end position="266"/>
    </location>
</feature>
<keyword evidence="3" id="KW-1185">Reference proteome</keyword>
<dbReference type="Proteomes" id="UP000800035">
    <property type="component" value="Unassembled WGS sequence"/>
</dbReference>
<reference evidence="2" key="1">
    <citation type="journal article" date="2020" name="Stud. Mycol.">
        <title>101 Dothideomycetes genomes: a test case for predicting lifestyles and emergence of pathogens.</title>
        <authorList>
            <person name="Haridas S."/>
            <person name="Albert R."/>
            <person name="Binder M."/>
            <person name="Bloem J."/>
            <person name="Labutti K."/>
            <person name="Salamov A."/>
            <person name="Andreopoulos B."/>
            <person name="Baker S."/>
            <person name="Barry K."/>
            <person name="Bills G."/>
            <person name="Bluhm B."/>
            <person name="Cannon C."/>
            <person name="Castanera R."/>
            <person name="Culley D."/>
            <person name="Daum C."/>
            <person name="Ezra D."/>
            <person name="Gonzalez J."/>
            <person name="Henrissat B."/>
            <person name="Kuo A."/>
            <person name="Liang C."/>
            <person name="Lipzen A."/>
            <person name="Lutzoni F."/>
            <person name="Magnuson J."/>
            <person name="Mondo S."/>
            <person name="Nolan M."/>
            <person name="Ohm R."/>
            <person name="Pangilinan J."/>
            <person name="Park H.-J."/>
            <person name="Ramirez L."/>
            <person name="Alfaro M."/>
            <person name="Sun H."/>
            <person name="Tritt A."/>
            <person name="Yoshinaga Y."/>
            <person name="Zwiers L.-H."/>
            <person name="Turgeon B."/>
            <person name="Goodwin S."/>
            <person name="Spatafora J."/>
            <person name="Crous P."/>
            <person name="Grigoriev I."/>
        </authorList>
    </citation>
    <scope>NUCLEOTIDE SEQUENCE</scope>
    <source>
        <strain evidence="2">CBS 675.92</strain>
    </source>
</reference>
<proteinExistence type="predicted"/>